<protein>
    <submittedName>
        <fullName evidence="2">Uncharacterized protein</fullName>
    </submittedName>
</protein>
<keyword evidence="3" id="KW-1185">Reference proteome</keyword>
<evidence type="ECO:0000313" key="3">
    <source>
        <dbReference type="Proteomes" id="UP000887159"/>
    </source>
</evidence>
<name>A0A8X6V146_TRICX</name>
<comment type="caution">
    <text evidence="2">The sequence shown here is derived from an EMBL/GenBank/DDBJ whole genome shotgun (WGS) entry which is preliminary data.</text>
</comment>
<gene>
    <name evidence="2" type="ORF">TNCV_849281</name>
</gene>
<sequence>MTYPFKAELGGSTEMNNPKRAPSTNHAQKERLKKRDDDVFDFLKTPSVIASVRYIEWLQNQITSVSKSRWHPPDEWMRRKRSVSEEQMPPRDVTFISSGAGNDMEKPLDRVIQINTRKVAFCPMSSARSVWTNLPVNTMVSIPVTGINHIRYFGKATFEKISFETLLLSLDAADQQRNLIYCHEFCYPMKDLFEE</sequence>
<evidence type="ECO:0000313" key="2">
    <source>
        <dbReference type="EMBL" id="GFX95338.1"/>
    </source>
</evidence>
<dbReference type="Proteomes" id="UP000887159">
    <property type="component" value="Unassembled WGS sequence"/>
</dbReference>
<accession>A0A8X6V146</accession>
<proteinExistence type="predicted"/>
<dbReference type="AlphaFoldDB" id="A0A8X6V146"/>
<feature type="region of interest" description="Disordered" evidence="1">
    <location>
        <begin position="1"/>
        <end position="32"/>
    </location>
</feature>
<organism evidence="2 3">
    <name type="scientific">Trichonephila clavipes</name>
    <name type="common">Golden silk orbweaver</name>
    <name type="synonym">Nephila clavipes</name>
    <dbReference type="NCBI Taxonomy" id="2585209"/>
    <lineage>
        <taxon>Eukaryota</taxon>
        <taxon>Metazoa</taxon>
        <taxon>Ecdysozoa</taxon>
        <taxon>Arthropoda</taxon>
        <taxon>Chelicerata</taxon>
        <taxon>Arachnida</taxon>
        <taxon>Araneae</taxon>
        <taxon>Araneomorphae</taxon>
        <taxon>Entelegynae</taxon>
        <taxon>Araneoidea</taxon>
        <taxon>Nephilidae</taxon>
        <taxon>Trichonephila</taxon>
    </lineage>
</organism>
<evidence type="ECO:0000256" key="1">
    <source>
        <dbReference type="SAM" id="MobiDB-lite"/>
    </source>
</evidence>
<reference evidence="2" key="1">
    <citation type="submission" date="2020-08" db="EMBL/GenBank/DDBJ databases">
        <title>Multicomponent nature underlies the extraordinary mechanical properties of spider dragline silk.</title>
        <authorList>
            <person name="Kono N."/>
            <person name="Nakamura H."/>
            <person name="Mori M."/>
            <person name="Yoshida Y."/>
            <person name="Ohtoshi R."/>
            <person name="Malay A.D."/>
            <person name="Moran D.A.P."/>
            <person name="Tomita M."/>
            <person name="Numata K."/>
            <person name="Arakawa K."/>
        </authorList>
    </citation>
    <scope>NUCLEOTIDE SEQUENCE</scope>
</reference>
<dbReference type="EMBL" id="BMAU01021185">
    <property type="protein sequence ID" value="GFX95338.1"/>
    <property type="molecule type" value="Genomic_DNA"/>
</dbReference>